<dbReference type="RefSeq" id="WP_146157428.1">
    <property type="nucleotide sequence ID" value="NZ_PVNL01000034.1"/>
</dbReference>
<dbReference type="AlphaFoldDB" id="A0A2S9YUZ3"/>
<evidence type="ECO:0000256" key="3">
    <source>
        <dbReference type="SAM" id="SignalP"/>
    </source>
</evidence>
<feature type="region of interest" description="Disordered" evidence="1">
    <location>
        <begin position="121"/>
        <end position="151"/>
    </location>
</feature>
<dbReference type="InterPro" id="IPR011990">
    <property type="entry name" value="TPR-like_helical_dom_sf"/>
</dbReference>
<sequence length="259" mass="26964">MPRRILAILLSIASITWGPSTPAEASPATRSAADTHYDAAAELYAREDYAGAASEFAVAYALAPRVDTLFAWAQAERLAGNYEEALELYERLLAGELSAAQREAIETLRFQVRGELVIAPAEPASEPEPTEPPPTEPATVDDGSTTSARRGGGLIGLGTGLTVLAGGLVISGAVLDRRVSAARTYMDFEAAFDPKTSRGRGAVGLYASGGVLAAAGVAMLVMGVIRLKRSKRPPVAPIALVPALGRDHVGVALTIGGWK</sequence>
<keyword evidence="2" id="KW-1133">Transmembrane helix</keyword>
<feature type="chain" id="PRO_5015786180" description="Tetratricopeptide repeat protein" evidence="3">
    <location>
        <begin position="26"/>
        <end position="259"/>
    </location>
</feature>
<evidence type="ECO:0000313" key="4">
    <source>
        <dbReference type="EMBL" id="PRQ08903.1"/>
    </source>
</evidence>
<evidence type="ECO:0000313" key="5">
    <source>
        <dbReference type="Proteomes" id="UP000238823"/>
    </source>
</evidence>
<proteinExistence type="predicted"/>
<evidence type="ECO:0008006" key="6">
    <source>
        <dbReference type="Google" id="ProtNLM"/>
    </source>
</evidence>
<feature type="signal peptide" evidence="3">
    <location>
        <begin position="1"/>
        <end position="25"/>
    </location>
</feature>
<comment type="caution">
    <text evidence="4">The sequence shown here is derived from an EMBL/GenBank/DDBJ whole genome shotgun (WGS) entry which is preliminary data.</text>
</comment>
<evidence type="ECO:0000256" key="2">
    <source>
        <dbReference type="SAM" id="Phobius"/>
    </source>
</evidence>
<dbReference type="Gene3D" id="1.25.40.10">
    <property type="entry name" value="Tetratricopeptide repeat domain"/>
    <property type="match status" value="1"/>
</dbReference>
<dbReference type="OrthoDB" id="9947189at2"/>
<accession>A0A2S9YUZ3</accession>
<reference evidence="4 5" key="1">
    <citation type="submission" date="2018-03" db="EMBL/GenBank/DDBJ databases">
        <title>Draft Genome Sequences of the Obligatory Marine Myxobacteria Enhygromyxa salina SWB007.</title>
        <authorList>
            <person name="Poehlein A."/>
            <person name="Moghaddam J.A."/>
            <person name="Harms H."/>
            <person name="Alanjari M."/>
            <person name="Koenig G.M."/>
            <person name="Daniel R."/>
            <person name="Schaeberle T.F."/>
        </authorList>
    </citation>
    <scope>NUCLEOTIDE SEQUENCE [LARGE SCALE GENOMIC DNA]</scope>
    <source>
        <strain evidence="4 5">SWB007</strain>
    </source>
</reference>
<gene>
    <name evidence="4" type="ORF">ENSA7_13930</name>
</gene>
<feature type="transmembrane region" description="Helical" evidence="2">
    <location>
        <begin position="203"/>
        <end position="225"/>
    </location>
</feature>
<dbReference type="SUPFAM" id="SSF48452">
    <property type="entry name" value="TPR-like"/>
    <property type="match status" value="1"/>
</dbReference>
<dbReference type="EMBL" id="PVNL01000034">
    <property type="protein sequence ID" value="PRQ08903.1"/>
    <property type="molecule type" value="Genomic_DNA"/>
</dbReference>
<keyword evidence="2" id="KW-0812">Transmembrane</keyword>
<keyword evidence="2" id="KW-0472">Membrane</keyword>
<keyword evidence="3" id="KW-0732">Signal</keyword>
<protein>
    <recommendedName>
        <fullName evidence="6">Tetratricopeptide repeat protein</fullName>
    </recommendedName>
</protein>
<dbReference type="Proteomes" id="UP000238823">
    <property type="component" value="Unassembled WGS sequence"/>
</dbReference>
<name>A0A2S9YUZ3_9BACT</name>
<evidence type="ECO:0000256" key="1">
    <source>
        <dbReference type="SAM" id="MobiDB-lite"/>
    </source>
</evidence>
<organism evidence="4 5">
    <name type="scientific">Enhygromyxa salina</name>
    <dbReference type="NCBI Taxonomy" id="215803"/>
    <lineage>
        <taxon>Bacteria</taxon>
        <taxon>Pseudomonadati</taxon>
        <taxon>Myxococcota</taxon>
        <taxon>Polyangia</taxon>
        <taxon>Nannocystales</taxon>
        <taxon>Nannocystaceae</taxon>
        <taxon>Enhygromyxa</taxon>
    </lineage>
</organism>